<keyword evidence="4" id="KW-1185">Reference proteome</keyword>
<organism evidence="3 4">
    <name type="scientific">Methanobacterium paludis (strain DSM 25820 / JCM 18151 / SWAN1)</name>
    <dbReference type="NCBI Taxonomy" id="868131"/>
    <lineage>
        <taxon>Archaea</taxon>
        <taxon>Methanobacteriati</taxon>
        <taxon>Methanobacteriota</taxon>
        <taxon>Methanomada group</taxon>
        <taxon>Methanobacteria</taxon>
        <taxon>Methanobacteriales</taxon>
        <taxon>Methanobacteriaceae</taxon>
        <taxon>Methanobacterium</taxon>
    </lineage>
</organism>
<keyword evidence="2" id="KW-0812">Transmembrane</keyword>
<keyword evidence="2" id="KW-1133">Transmembrane helix</keyword>
<dbReference type="AlphaFoldDB" id="F6D7H2"/>
<proteinExistence type="predicted"/>
<dbReference type="RefSeq" id="WP_013825256.1">
    <property type="nucleotide sequence ID" value="NC_015574.1"/>
</dbReference>
<name>F6D7H2_METPW</name>
<dbReference type="HOGENOM" id="CLU_1840600_0_0_2"/>
<feature type="transmembrane region" description="Helical" evidence="2">
    <location>
        <begin position="7"/>
        <end position="27"/>
    </location>
</feature>
<dbReference type="Proteomes" id="UP000009231">
    <property type="component" value="Chromosome"/>
</dbReference>
<evidence type="ECO:0000313" key="3">
    <source>
        <dbReference type="EMBL" id="AEG17754.1"/>
    </source>
</evidence>
<evidence type="ECO:0000256" key="2">
    <source>
        <dbReference type="SAM" id="Phobius"/>
    </source>
</evidence>
<gene>
    <name evidence="3" type="ordered locus">MSWAN_0720</name>
</gene>
<dbReference type="eggNOG" id="arCOG12084">
    <property type="taxonomic scope" value="Archaea"/>
</dbReference>
<evidence type="ECO:0000256" key="1">
    <source>
        <dbReference type="SAM" id="MobiDB-lite"/>
    </source>
</evidence>
<dbReference type="EMBL" id="CP002772">
    <property type="protein sequence ID" value="AEG17754.1"/>
    <property type="molecule type" value="Genomic_DNA"/>
</dbReference>
<sequence length="139" mass="14974">MDNKVKILLIIIFVFVAVIGLVGGFILEGYLQDNDKNTSVLDNNSSIDVTTNISTDNNETQQKSSDSGFISPQEAIKVAKETAGPSSNVRYEAKLIQNGQNPYYLITVYDTKINSTTYGVAIGGAKVDAKTGQFLEGMG</sequence>
<dbReference type="KEGG" id="mew:MSWAN_0720"/>
<accession>F6D7H2</accession>
<reference evidence="3 4" key="1">
    <citation type="journal article" date="2014" name="Int. J. Syst. Evol. Microbiol.">
        <title>Methanobacterium paludis sp. nov. and a novel strain of Methanobacterium lacus isolated from northern peatlands.</title>
        <authorList>
            <person name="Cadillo-Quiroz H."/>
            <person name="Brauer S.L."/>
            <person name="Goodson N."/>
            <person name="Yavitt J.B."/>
            <person name="Zinder S.H."/>
        </authorList>
    </citation>
    <scope>NUCLEOTIDE SEQUENCE [LARGE SCALE GENOMIC DNA]</scope>
    <source>
        <strain evidence="4">DSM 25820 / JCM 18151 / SWAN1</strain>
    </source>
</reference>
<evidence type="ECO:0008006" key="5">
    <source>
        <dbReference type="Google" id="ProtNLM"/>
    </source>
</evidence>
<feature type="region of interest" description="Disordered" evidence="1">
    <location>
        <begin position="48"/>
        <end position="68"/>
    </location>
</feature>
<keyword evidence="2" id="KW-0472">Membrane</keyword>
<dbReference type="OrthoDB" id="385311at2157"/>
<dbReference type="GeneID" id="10668212"/>
<evidence type="ECO:0000313" key="4">
    <source>
        <dbReference type="Proteomes" id="UP000009231"/>
    </source>
</evidence>
<protein>
    <recommendedName>
        <fullName evidence="5">PepSY domain-containing protein</fullName>
    </recommendedName>
</protein>